<dbReference type="Gene3D" id="3.40.50.1000">
    <property type="entry name" value="HAD superfamily/HAD-like"/>
    <property type="match status" value="1"/>
</dbReference>
<evidence type="ECO:0000256" key="5">
    <source>
        <dbReference type="ARBA" id="ARBA00010726"/>
    </source>
</evidence>
<evidence type="ECO:0000313" key="12">
    <source>
        <dbReference type="Proteomes" id="UP000297861"/>
    </source>
</evidence>
<dbReference type="GO" id="GO:0046872">
    <property type="term" value="F:metal ion binding"/>
    <property type="evidence" value="ECO:0007669"/>
    <property type="project" value="UniProtKB-KW"/>
</dbReference>
<accession>A0A4Y8L8Z5</accession>
<comment type="similarity">
    <text evidence="4">Belongs to the KdsC family.</text>
</comment>
<evidence type="ECO:0000256" key="9">
    <source>
        <dbReference type="ARBA" id="ARBA00022801"/>
    </source>
</evidence>
<reference evidence="11 12" key="1">
    <citation type="submission" date="2019-03" db="EMBL/GenBank/DDBJ databases">
        <title>San Antonio Military Medical Center submission to MRSN (WRAIR), pending publication.</title>
        <authorList>
            <person name="Blyth D.M."/>
            <person name="Mccarthy S.L."/>
            <person name="Schall S.E."/>
            <person name="Stam J.A."/>
            <person name="Ong A.C."/>
            <person name="Mcgann P.T."/>
        </authorList>
    </citation>
    <scope>NUCLEOTIDE SEQUENCE [LARGE SCALE GENOMIC DNA]</scope>
    <source>
        <strain evidence="11 12">MRSN571793</strain>
    </source>
</reference>
<keyword evidence="12" id="KW-1185">Reference proteome</keyword>
<dbReference type="PANTHER" id="PTHR21485">
    <property type="entry name" value="HAD SUPERFAMILY MEMBERS CMAS AND KDSC"/>
    <property type="match status" value="1"/>
</dbReference>
<dbReference type="EC" id="2.7.7.43" evidence="7"/>
<keyword evidence="9" id="KW-0378">Hydrolase</keyword>
<dbReference type="Proteomes" id="UP000297861">
    <property type="component" value="Unassembled WGS sequence"/>
</dbReference>
<evidence type="ECO:0000256" key="10">
    <source>
        <dbReference type="ARBA" id="ARBA00022842"/>
    </source>
</evidence>
<evidence type="ECO:0000256" key="2">
    <source>
        <dbReference type="ARBA" id="ARBA00001946"/>
    </source>
</evidence>
<proteinExistence type="inferred from homology"/>
<comment type="catalytic activity">
    <reaction evidence="1">
        <text>an N-acylneuraminate + CTP = a CMP-N-acyl-beta-neuraminate + diphosphate</text>
        <dbReference type="Rhea" id="RHEA:11344"/>
        <dbReference type="ChEBI" id="CHEBI:33019"/>
        <dbReference type="ChEBI" id="CHEBI:37563"/>
        <dbReference type="ChEBI" id="CHEBI:60073"/>
        <dbReference type="ChEBI" id="CHEBI:68671"/>
        <dbReference type="EC" id="2.7.7.43"/>
    </reaction>
</comment>
<evidence type="ECO:0000256" key="6">
    <source>
        <dbReference type="ARBA" id="ARBA00011881"/>
    </source>
</evidence>
<dbReference type="InterPro" id="IPR036412">
    <property type="entry name" value="HAD-like_sf"/>
</dbReference>
<dbReference type="AlphaFoldDB" id="A0A4Y8L8Z5"/>
<dbReference type="InterPro" id="IPR029044">
    <property type="entry name" value="Nucleotide-diphossugar_trans"/>
</dbReference>
<keyword evidence="10" id="KW-0460">Magnesium</keyword>
<comment type="similarity">
    <text evidence="5">Belongs to the CMP-NeuNAc synthase family.</text>
</comment>
<comment type="caution">
    <text evidence="11">The sequence shown here is derived from an EMBL/GenBank/DDBJ whole genome shotgun (WGS) entry which is preliminary data.</text>
</comment>
<evidence type="ECO:0000256" key="7">
    <source>
        <dbReference type="ARBA" id="ARBA00012491"/>
    </source>
</evidence>
<comment type="subunit">
    <text evidence="6">Homotetramer.</text>
</comment>
<gene>
    <name evidence="11" type="ORF">E2605_00255</name>
</gene>
<keyword evidence="11" id="KW-0548">Nucleotidyltransferase</keyword>
<dbReference type="STRING" id="1121485.GCA_000426485_00812"/>
<keyword evidence="8" id="KW-0479">Metal-binding</keyword>
<dbReference type="PANTHER" id="PTHR21485:SF3">
    <property type="entry name" value="N-ACYLNEURAMINATE CYTIDYLYLTRANSFERASE"/>
    <property type="match status" value="1"/>
</dbReference>
<protein>
    <recommendedName>
        <fullName evidence="7">N-acylneuraminate cytidylyltransferase</fullName>
        <ecNumber evidence="7">2.7.7.43</ecNumber>
    </recommendedName>
</protein>
<dbReference type="Pfam" id="PF02348">
    <property type="entry name" value="CTP_transf_3"/>
    <property type="match status" value="1"/>
</dbReference>
<keyword evidence="11" id="KW-0808">Transferase</keyword>
<name>A0A4Y8L8Z5_9BACT</name>
<dbReference type="InterPro" id="IPR010023">
    <property type="entry name" value="KdsC_fam"/>
</dbReference>
<dbReference type="InterPro" id="IPR050793">
    <property type="entry name" value="CMP-NeuNAc_synthase"/>
</dbReference>
<dbReference type="EMBL" id="SOML01000001">
    <property type="protein sequence ID" value="TFD98548.1"/>
    <property type="molecule type" value="Genomic_DNA"/>
</dbReference>
<dbReference type="UniPathway" id="UPA00628"/>
<sequence>MSVIAFIPVRGGSKSIPLKNIKSFCGKPLVYWNLEALQSVDVVTKIILATDSQQIEDCVSDFGFSKVEIYRRSASNAQDQSSTEDVMLEYLSVTDLSSDTTFMLVQATSPLTQTNDFIGGLELFNKKEIDSVLSAVPFKRFIWNVKGHPLNYDYKHRPRRQDFNDSFLENGAFYINTVGNILESKNRLSGNIGIYGMPEYTSIEIDEPEDWVVAESIMKEHILSKMIDYKSSVKLFLSDVDGVLTDAGMYYSEKGDELKKFNTRDGLAFRLLKERGIKTGIITSEDTQIVKRRAEKLKLDYLYQGHIAGGKLQAALDICKQENISIEEVAYIGDDVNCLDLLSNVGFAACPRDAVSEIKGIKGINLLDSKGGEGAVREFVEYLIKNHLLAI</sequence>
<dbReference type="RefSeq" id="WP_134435156.1">
    <property type="nucleotide sequence ID" value="NZ_SOML01000001.1"/>
</dbReference>
<dbReference type="GO" id="GO:0008781">
    <property type="term" value="F:N-acylneuraminate cytidylyltransferase activity"/>
    <property type="evidence" value="ECO:0007669"/>
    <property type="project" value="UniProtKB-EC"/>
</dbReference>
<dbReference type="Pfam" id="PF00702">
    <property type="entry name" value="Hydrolase"/>
    <property type="match status" value="1"/>
</dbReference>
<dbReference type="CDD" id="cd02513">
    <property type="entry name" value="CMP-NeuAc_Synthase"/>
    <property type="match status" value="1"/>
</dbReference>
<evidence type="ECO:0000313" key="11">
    <source>
        <dbReference type="EMBL" id="TFD98548.1"/>
    </source>
</evidence>
<dbReference type="NCBIfam" id="TIGR01670">
    <property type="entry name" value="KdsC-phosphatas"/>
    <property type="match status" value="1"/>
</dbReference>
<dbReference type="SUPFAM" id="SSF56784">
    <property type="entry name" value="HAD-like"/>
    <property type="match status" value="1"/>
</dbReference>
<evidence type="ECO:0000256" key="1">
    <source>
        <dbReference type="ARBA" id="ARBA00001862"/>
    </source>
</evidence>
<evidence type="ECO:0000256" key="3">
    <source>
        <dbReference type="ARBA" id="ARBA00005141"/>
    </source>
</evidence>
<comment type="pathway">
    <text evidence="3">Amino-sugar metabolism; N-acetylneuraminate metabolism.</text>
</comment>
<evidence type="ECO:0000256" key="8">
    <source>
        <dbReference type="ARBA" id="ARBA00022723"/>
    </source>
</evidence>
<evidence type="ECO:0000256" key="4">
    <source>
        <dbReference type="ARBA" id="ARBA00005893"/>
    </source>
</evidence>
<dbReference type="OrthoDB" id="9805604at2"/>
<dbReference type="GO" id="GO:0016788">
    <property type="term" value="F:hydrolase activity, acting on ester bonds"/>
    <property type="evidence" value="ECO:0007669"/>
    <property type="project" value="InterPro"/>
</dbReference>
<dbReference type="Gene3D" id="3.90.550.10">
    <property type="entry name" value="Spore Coat Polysaccharide Biosynthesis Protein SpsA, Chain A"/>
    <property type="match status" value="1"/>
</dbReference>
<organism evidence="11 12">
    <name type="scientific">Dysgonomonas capnocytophagoides</name>
    <dbReference type="NCBI Taxonomy" id="45254"/>
    <lineage>
        <taxon>Bacteria</taxon>
        <taxon>Pseudomonadati</taxon>
        <taxon>Bacteroidota</taxon>
        <taxon>Bacteroidia</taxon>
        <taxon>Bacteroidales</taxon>
        <taxon>Dysgonomonadaceae</taxon>
        <taxon>Dysgonomonas</taxon>
    </lineage>
</organism>
<dbReference type="GO" id="GO:0006054">
    <property type="term" value="P:N-acetylneuraminate metabolic process"/>
    <property type="evidence" value="ECO:0007669"/>
    <property type="project" value="UniProtKB-UniPathway"/>
</dbReference>
<dbReference type="SUPFAM" id="SSF53448">
    <property type="entry name" value="Nucleotide-diphospho-sugar transferases"/>
    <property type="match status" value="1"/>
</dbReference>
<comment type="cofactor">
    <cofactor evidence="2">
        <name>Mg(2+)</name>
        <dbReference type="ChEBI" id="CHEBI:18420"/>
    </cofactor>
</comment>
<dbReference type="InterPro" id="IPR023214">
    <property type="entry name" value="HAD_sf"/>
</dbReference>
<dbReference type="InterPro" id="IPR003329">
    <property type="entry name" value="Cytidylyl_trans"/>
</dbReference>